<dbReference type="Proteomes" id="UP001233172">
    <property type="component" value="Unassembled WGS sequence"/>
</dbReference>
<organism evidence="1 2">
    <name type="scientific">Biomphalaria pfeifferi</name>
    <name type="common">Bloodfluke planorb</name>
    <name type="synonym">Freshwater snail</name>
    <dbReference type="NCBI Taxonomy" id="112525"/>
    <lineage>
        <taxon>Eukaryota</taxon>
        <taxon>Metazoa</taxon>
        <taxon>Spiralia</taxon>
        <taxon>Lophotrochozoa</taxon>
        <taxon>Mollusca</taxon>
        <taxon>Gastropoda</taxon>
        <taxon>Heterobranchia</taxon>
        <taxon>Euthyneura</taxon>
        <taxon>Panpulmonata</taxon>
        <taxon>Hygrophila</taxon>
        <taxon>Lymnaeoidea</taxon>
        <taxon>Planorbidae</taxon>
        <taxon>Biomphalaria</taxon>
    </lineage>
</organism>
<dbReference type="AlphaFoldDB" id="A0AAD8F7X9"/>
<accession>A0AAD8F7X9</accession>
<protein>
    <submittedName>
        <fullName evidence="1">Uncharacterized protein</fullName>
    </submittedName>
</protein>
<proteinExistence type="predicted"/>
<feature type="non-terminal residue" evidence="1">
    <location>
        <position position="1"/>
    </location>
</feature>
<keyword evidence="2" id="KW-1185">Reference proteome</keyword>
<evidence type="ECO:0000313" key="1">
    <source>
        <dbReference type="EMBL" id="KAK0053958.1"/>
    </source>
</evidence>
<reference evidence="1" key="1">
    <citation type="journal article" date="2023" name="PLoS Negl. Trop. Dis.">
        <title>A genome sequence for Biomphalaria pfeifferi, the major vector snail for the human-infecting parasite Schistosoma mansoni.</title>
        <authorList>
            <person name="Bu L."/>
            <person name="Lu L."/>
            <person name="Laidemitt M.R."/>
            <person name="Zhang S.M."/>
            <person name="Mutuku M."/>
            <person name="Mkoji G."/>
            <person name="Steinauer M."/>
            <person name="Loker E.S."/>
        </authorList>
    </citation>
    <scope>NUCLEOTIDE SEQUENCE</scope>
    <source>
        <strain evidence="1">KasaAsao</strain>
    </source>
</reference>
<evidence type="ECO:0000313" key="2">
    <source>
        <dbReference type="Proteomes" id="UP001233172"/>
    </source>
</evidence>
<reference evidence="1" key="2">
    <citation type="submission" date="2023-04" db="EMBL/GenBank/DDBJ databases">
        <authorList>
            <person name="Bu L."/>
            <person name="Lu L."/>
            <person name="Laidemitt M.R."/>
            <person name="Zhang S.M."/>
            <person name="Mutuku M."/>
            <person name="Mkoji G."/>
            <person name="Steinauer M."/>
            <person name="Loker E.S."/>
        </authorList>
    </citation>
    <scope>NUCLEOTIDE SEQUENCE</scope>
    <source>
        <strain evidence="1">KasaAsao</strain>
        <tissue evidence="1">Whole Snail</tissue>
    </source>
</reference>
<name>A0AAD8F7X9_BIOPF</name>
<sequence>LAGQSELWDSFHADQPDIITQQLWSWELSSPGKRKQEGLEIHFSHCYELPPPPPPLFIFEFTVYV</sequence>
<comment type="caution">
    <text evidence="1">The sequence shown here is derived from an EMBL/GenBank/DDBJ whole genome shotgun (WGS) entry which is preliminary data.</text>
</comment>
<gene>
    <name evidence="1" type="ORF">Bpfe_016702</name>
</gene>
<dbReference type="EMBL" id="JASAOG010000082">
    <property type="protein sequence ID" value="KAK0053958.1"/>
    <property type="molecule type" value="Genomic_DNA"/>
</dbReference>